<gene>
    <name evidence="1" type="ORF">BLA29_007385</name>
</gene>
<dbReference type="AlphaFoldDB" id="A0A1Y3AZI0"/>
<name>A0A1Y3AZI0_EURMA</name>
<comment type="caution">
    <text evidence="1">The sequence shown here is derived from an EMBL/GenBank/DDBJ whole genome shotgun (WGS) entry which is preliminary data.</text>
</comment>
<keyword evidence="2" id="KW-1185">Reference proteome</keyword>
<protein>
    <submittedName>
        <fullName evidence="1">Uncharacterized protein</fullName>
    </submittedName>
</protein>
<dbReference type="OrthoDB" id="3881at2759"/>
<organism evidence="1 2">
    <name type="scientific">Euroglyphus maynei</name>
    <name type="common">Mayne's house dust mite</name>
    <dbReference type="NCBI Taxonomy" id="6958"/>
    <lineage>
        <taxon>Eukaryota</taxon>
        <taxon>Metazoa</taxon>
        <taxon>Ecdysozoa</taxon>
        <taxon>Arthropoda</taxon>
        <taxon>Chelicerata</taxon>
        <taxon>Arachnida</taxon>
        <taxon>Acari</taxon>
        <taxon>Acariformes</taxon>
        <taxon>Sarcoptiformes</taxon>
        <taxon>Astigmata</taxon>
        <taxon>Psoroptidia</taxon>
        <taxon>Analgoidea</taxon>
        <taxon>Pyroglyphidae</taxon>
        <taxon>Pyroglyphinae</taxon>
        <taxon>Euroglyphus</taxon>
    </lineage>
</organism>
<accession>A0A1Y3AZI0</accession>
<evidence type="ECO:0000313" key="2">
    <source>
        <dbReference type="Proteomes" id="UP000194236"/>
    </source>
</evidence>
<dbReference type="Proteomes" id="UP000194236">
    <property type="component" value="Unassembled WGS sequence"/>
</dbReference>
<reference evidence="1 2" key="1">
    <citation type="submission" date="2017-03" db="EMBL/GenBank/DDBJ databases">
        <title>Genome Survey of Euroglyphus maynei.</title>
        <authorList>
            <person name="Arlian L.G."/>
            <person name="Morgan M.S."/>
            <person name="Rider S.D."/>
        </authorList>
    </citation>
    <scope>NUCLEOTIDE SEQUENCE [LARGE SCALE GENOMIC DNA]</scope>
    <source>
        <strain evidence="1">Arlian Lab</strain>
        <tissue evidence="1">Whole body</tissue>
    </source>
</reference>
<sequence>MPNMVMDRNKHRLWEFIIPILHPQQQRQLYIHLHRPLKTYNEVIDEIYYSVRHLEPWEKGSRKVTNFIFL</sequence>
<proteinExistence type="predicted"/>
<evidence type="ECO:0000313" key="1">
    <source>
        <dbReference type="EMBL" id="OTF72806.1"/>
    </source>
</evidence>
<dbReference type="EMBL" id="MUJZ01054528">
    <property type="protein sequence ID" value="OTF72806.1"/>
    <property type="molecule type" value="Genomic_DNA"/>
</dbReference>